<evidence type="ECO:0000256" key="3">
    <source>
        <dbReference type="ARBA" id="ARBA00022729"/>
    </source>
</evidence>
<dbReference type="Pfam" id="PF07686">
    <property type="entry name" value="V-set"/>
    <property type="match status" value="1"/>
</dbReference>
<proteinExistence type="predicted"/>
<accession>A0A8J4WRI5</accession>
<dbReference type="PROSITE" id="PS50835">
    <property type="entry name" value="IG_LIKE"/>
    <property type="match status" value="1"/>
</dbReference>
<comment type="caution">
    <text evidence="11">The sequence shown here is derived from an EMBL/GenBank/DDBJ whole genome shotgun (WGS) entry which is preliminary data.</text>
</comment>
<dbReference type="Proteomes" id="UP000727407">
    <property type="component" value="Unassembled WGS sequence"/>
</dbReference>
<feature type="region of interest" description="Disordered" evidence="9">
    <location>
        <begin position="36"/>
        <end position="55"/>
    </location>
</feature>
<feature type="non-terminal residue" evidence="11">
    <location>
        <position position="1"/>
    </location>
</feature>
<feature type="domain" description="Ig-like" evidence="10">
    <location>
        <begin position="98"/>
        <end position="215"/>
    </location>
</feature>
<dbReference type="InterPro" id="IPR000920">
    <property type="entry name" value="Myelin_P0-rel"/>
</dbReference>
<evidence type="ECO:0000256" key="4">
    <source>
        <dbReference type="ARBA" id="ARBA00022989"/>
    </source>
</evidence>
<evidence type="ECO:0000313" key="12">
    <source>
        <dbReference type="Proteomes" id="UP000727407"/>
    </source>
</evidence>
<dbReference type="OrthoDB" id="8778219at2759"/>
<reference evidence="11" key="1">
    <citation type="submission" date="2020-07" db="EMBL/GenBank/DDBJ databases">
        <title>Clarias magur genome sequencing, assembly and annotation.</title>
        <authorList>
            <person name="Kushwaha B."/>
            <person name="Kumar R."/>
            <person name="Das P."/>
            <person name="Joshi C.G."/>
            <person name="Kumar D."/>
            <person name="Nagpure N.S."/>
            <person name="Pandey M."/>
            <person name="Agarwal S."/>
            <person name="Srivastava S."/>
            <person name="Singh M."/>
            <person name="Sahoo L."/>
            <person name="Jayasankar P."/>
            <person name="Meher P.K."/>
            <person name="Koringa P.G."/>
            <person name="Iquebal M.A."/>
            <person name="Das S.P."/>
            <person name="Bit A."/>
            <person name="Patnaik S."/>
            <person name="Patel N."/>
            <person name="Shah T.M."/>
            <person name="Hinsu A."/>
            <person name="Jena J.K."/>
        </authorList>
    </citation>
    <scope>NUCLEOTIDE SEQUENCE</scope>
    <source>
        <strain evidence="11">CIFAMagur01</strain>
        <tissue evidence="11">Testis</tissue>
    </source>
</reference>
<keyword evidence="4" id="KW-1133">Transmembrane helix</keyword>
<dbReference type="GO" id="GO:0086002">
    <property type="term" value="P:cardiac muscle cell action potential involved in contraction"/>
    <property type="evidence" value="ECO:0007669"/>
    <property type="project" value="TreeGrafter"/>
</dbReference>
<dbReference type="GO" id="GO:0017080">
    <property type="term" value="F:sodium channel regulator activity"/>
    <property type="evidence" value="ECO:0007669"/>
    <property type="project" value="TreeGrafter"/>
</dbReference>
<keyword evidence="2" id="KW-0812">Transmembrane</keyword>
<dbReference type="GO" id="GO:0034220">
    <property type="term" value="P:monoatomic ion transmembrane transport"/>
    <property type="evidence" value="ECO:0007669"/>
    <property type="project" value="UniProtKB-KW"/>
</dbReference>
<feature type="non-terminal residue" evidence="11">
    <location>
        <position position="221"/>
    </location>
</feature>
<evidence type="ECO:0000256" key="7">
    <source>
        <dbReference type="ARBA" id="ARBA00023180"/>
    </source>
</evidence>
<keyword evidence="5" id="KW-0472">Membrane</keyword>
<dbReference type="InterPro" id="IPR036179">
    <property type="entry name" value="Ig-like_dom_sf"/>
</dbReference>
<keyword evidence="12" id="KW-1185">Reference proteome</keyword>
<keyword evidence="6" id="KW-1015">Disulfide bond</keyword>
<evidence type="ECO:0000256" key="9">
    <source>
        <dbReference type="SAM" id="MobiDB-lite"/>
    </source>
</evidence>
<gene>
    <name evidence="11" type="primary">scn4b</name>
    <name evidence="11" type="ORF">DAT39_020096</name>
</gene>
<dbReference type="InterPro" id="IPR013106">
    <property type="entry name" value="Ig_V-set"/>
</dbReference>
<evidence type="ECO:0000259" key="10">
    <source>
        <dbReference type="PROSITE" id="PS50835"/>
    </source>
</evidence>
<evidence type="ECO:0000256" key="2">
    <source>
        <dbReference type="ARBA" id="ARBA00022692"/>
    </source>
</evidence>
<dbReference type="PANTHER" id="PTHR13869">
    <property type="entry name" value="MYELIN P0 RELATED"/>
    <property type="match status" value="1"/>
</dbReference>
<dbReference type="PANTHER" id="PTHR13869:SF40">
    <property type="entry name" value="SCN4BA PROTEIN"/>
    <property type="match status" value="1"/>
</dbReference>
<keyword evidence="7" id="KW-0325">Glycoprotein</keyword>
<keyword evidence="8" id="KW-0393">Immunoglobulin domain</keyword>
<dbReference type="AlphaFoldDB" id="A0A8J4WRI5"/>
<dbReference type="GO" id="GO:0060307">
    <property type="term" value="P:regulation of ventricular cardiac muscle cell membrane repolarization"/>
    <property type="evidence" value="ECO:0007669"/>
    <property type="project" value="TreeGrafter"/>
</dbReference>
<dbReference type="InterPro" id="IPR013783">
    <property type="entry name" value="Ig-like_fold"/>
</dbReference>
<dbReference type="InterPro" id="IPR007110">
    <property type="entry name" value="Ig-like_dom"/>
</dbReference>
<dbReference type="EMBL" id="QNUK01000711">
    <property type="protein sequence ID" value="KAF5890204.1"/>
    <property type="molecule type" value="Genomic_DNA"/>
</dbReference>
<dbReference type="Gene3D" id="2.60.40.10">
    <property type="entry name" value="Immunoglobulins"/>
    <property type="match status" value="1"/>
</dbReference>
<evidence type="ECO:0000256" key="8">
    <source>
        <dbReference type="ARBA" id="ARBA00023319"/>
    </source>
</evidence>
<evidence type="ECO:0000313" key="11">
    <source>
        <dbReference type="EMBL" id="KAF5890204.1"/>
    </source>
</evidence>
<dbReference type="InterPro" id="IPR003599">
    <property type="entry name" value="Ig_sub"/>
</dbReference>
<keyword evidence="11" id="KW-0406">Ion transport</keyword>
<evidence type="ECO:0000256" key="1">
    <source>
        <dbReference type="ARBA" id="ARBA00004479"/>
    </source>
</evidence>
<protein>
    <submittedName>
        <fullName evidence="11">Sodium channel subunit beta-4-like</fullName>
    </submittedName>
</protein>
<evidence type="ECO:0000256" key="6">
    <source>
        <dbReference type="ARBA" id="ARBA00023157"/>
    </source>
</evidence>
<evidence type="ECO:0000256" key="5">
    <source>
        <dbReference type="ARBA" id="ARBA00023136"/>
    </source>
</evidence>
<sequence length="221" mass="25108">ATKHRLCCLSFSLSDWILLQRRKKRIPYFQVTRSGQVSHGKTRQTNKRDNGQMDERAHRKVDMEVWRTRGSFQHRSTRSGDGIHASIVITLLIGVWCAQALEVSVGKVSSVEVMNGSSVLLPCTYSSCIGIKNLYFNWKYNDNGTLNMLCEGVVPAEGLEPHVMTYHDRVMFVGSSKDSNISVVLSNVTFEDEGEYICFARNPKEKNRNHSAIFNLYVVEQ</sequence>
<keyword evidence="3" id="KW-0732">Signal</keyword>
<keyword evidence="11" id="KW-0407">Ion channel</keyword>
<dbReference type="SUPFAM" id="SSF48726">
    <property type="entry name" value="Immunoglobulin"/>
    <property type="match status" value="1"/>
</dbReference>
<dbReference type="GO" id="GO:0001518">
    <property type="term" value="C:voltage-gated sodium channel complex"/>
    <property type="evidence" value="ECO:0007669"/>
    <property type="project" value="TreeGrafter"/>
</dbReference>
<keyword evidence="11" id="KW-0813">Transport</keyword>
<feature type="compositionally biased region" description="Basic and acidic residues" evidence="9">
    <location>
        <begin position="46"/>
        <end position="55"/>
    </location>
</feature>
<dbReference type="GO" id="GO:0044325">
    <property type="term" value="F:transmembrane transporter binding"/>
    <property type="evidence" value="ECO:0007669"/>
    <property type="project" value="TreeGrafter"/>
</dbReference>
<dbReference type="SMART" id="SM00409">
    <property type="entry name" value="IG"/>
    <property type="match status" value="1"/>
</dbReference>
<name>A0A8J4WRI5_CLAMG</name>
<organism evidence="11 12">
    <name type="scientific">Clarias magur</name>
    <name type="common">Asian catfish</name>
    <name type="synonym">Macropteronotus magur</name>
    <dbReference type="NCBI Taxonomy" id="1594786"/>
    <lineage>
        <taxon>Eukaryota</taxon>
        <taxon>Metazoa</taxon>
        <taxon>Chordata</taxon>
        <taxon>Craniata</taxon>
        <taxon>Vertebrata</taxon>
        <taxon>Euteleostomi</taxon>
        <taxon>Actinopterygii</taxon>
        <taxon>Neopterygii</taxon>
        <taxon>Teleostei</taxon>
        <taxon>Ostariophysi</taxon>
        <taxon>Siluriformes</taxon>
        <taxon>Clariidae</taxon>
        <taxon>Clarias</taxon>
    </lineage>
</organism>
<comment type="subcellular location">
    <subcellularLocation>
        <location evidence="1">Membrane</location>
        <topology evidence="1">Single-pass type I membrane protein</topology>
    </subcellularLocation>
</comment>